<dbReference type="SUPFAM" id="SSF52540">
    <property type="entry name" value="P-loop containing nucleoside triphosphate hydrolases"/>
    <property type="match status" value="1"/>
</dbReference>
<dbReference type="GO" id="GO:0005524">
    <property type="term" value="F:ATP binding"/>
    <property type="evidence" value="ECO:0007669"/>
    <property type="project" value="UniProtKB-KW"/>
</dbReference>
<dbReference type="PANTHER" id="PTHR48102">
    <property type="entry name" value="ATP-DEPENDENT CLP PROTEASE ATP-BINDING SUBUNIT CLPX-LIKE, MITOCHONDRIAL-RELATED"/>
    <property type="match status" value="1"/>
</dbReference>
<dbReference type="GO" id="GO:0008233">
    <property type="term" value="F:peptidase activity"/>
    <property type="evidence" value="ECO:0007669"/>
    <property type="project" value="UniProtKB-KW"/>
</dbReference>
<dbReference type="STRING" id="1053648.TCP_144"/>
<evidence type="ECO:0000313" key="6">
    <source>
        <dbReference type="EMBL" id="CUX76652.1"/>
    </source>
</evidence>
<feature type="domain" description="AAA+ ATPase" evidence="4">
    <location>
        <begin position="104"/>
        <end position="286"/>
    </location>
</feature>
<dbReference type="InterPro" id="IPR003593">
    <property type="entry name" value="AAA+_ATPase"/>
</dbReference>
<gene>
    <name evidence="6" type="primary">clpX</name>
    <name evidence="6" type="ORF">MHIR_TP00009</name>
</gene>
<dbReference type="NCBIfam" id="TIGR00382">
    <property type="entry name" value="clpX"/>
    <property type="match status" value="1"/>
</dbReference>
<dbReference type="GO" id="GO:0016887">
    <property type="term" value="F:ATP hydrolysis activity"/>
    <property type="evidence" value="ECO:0007669"/>
    <property type="project" value="InterPro"/>
</dbReference>
<dbReference type="Proteomes" id="UP000075242">
    <property type="component" value="Chromosome I"/>
</dbReference>
<dbReference type="InterPro" id="IPR004487">
    <property type="entry name" value="Clp_protease_ATP-bd_su_ClpX"/>
</dbReference>
<dbReference type="GO" id="GO:0051082">
    <property type="term" value="F:unfolded protein binding"/>
    <property type="evidence" value="ECO:0007669"/>
    <property type="project" value="InterPro"/>
</dbReference>
<dbReference type="NCBIfam" id="NF003745">
    <property type="entry name" value="PRK05342.1"/>
    <property type="match status" value="1"/>
</dbReference>
<dbReference type="Pfam" id="PF10431">
    <property type="entry name" value="ClpB_D2-small"/>
    <property type="match status" value="1"/>
</dbReference>
<keyword evidence="6" id="KW-0645">Protease</keyword>
<organism evidence="6 7">
    <name type="scientific">Tremblaya princeps</name>
    <dbReference type="NCBI Taxonomy" id="189385"/>
    <lineage>
        <taxon>Bacteria</taxon>
        <taxon>Pseudomonadati</taxon>
        <taxon>Pseudomonadota</taxon>
        <taxon>Betaproteobacteria</taxon>
        <taxon>Candidatus Tremblayella</taxon>
    </lineage>
</organism>
<dbReference type="GO" id="GO:0009376">
    <property type="term" value="C:HslUV protease complex"/>
    <property type="evidence" value="ECO:0007669"/>
    <property type="project" value="TreeGrafter"/>
</dbReference>
<dbReference type="PATRIC" id="fig|189385.8.peg.13"/>
<dbReference type="InterPro" id="IPR027417">
    <property type="entry name" value="P-loop_NTPase"/>
</dbReference>
<evidence type="ECO:0000313" key="7">
    <source>
        <dbReference type="Proteomes" id="UP000075242"/>
    </source>
</evidence>
<evidence type="ECO:0000256" key="2">
    <source>
        <dbReference type="ARBA" id="ARBA00022840"/>
    </source>
</evidence>
<accession>A0A143WNP8</accession>
<keyword evidence="6" id="KW-0378">Hydrolase</keyword>
<dbReference type="GO" id="GO:0140662">
    <property type="term" value="F:ATP-dependent protein folding chaperone"/>
    <property type="evidence" value="ECO:0007669"/>
    <property type="project" value="InterPro"/>
</dbReference>
<evidence type="ECO:0000256" key="1">
    <source>
        <dbReference type="ARBA" id="ARBA00022741"/>
    </source>
</evidence>
<sequence length="405" mass="43958">MGRTACATRACSFCGGRLTPEDTMLASRSAYICTGCIKMGCILAQASYMTRQQPRPPHPDAIRAELDRHVVGQDRIKRVISVAVYNHYKRTDTYGSSRERCSISKSNILLVGPTGSGKTLIAQTMARFLNVPFAVADATTLTEAGYVGEDVEGILLRLLHNCDFDVDKAQRGIVYIDEIDKISRKQGGPMVTRDISGEGVQQALLKILDGTVAAVPCLGGKRFPDADYIHLDTTDILFICGGSFEAATRAAVTCTPTGSVGFTKAASTRSRGPITARELIQHGLIPELVGRLPIVEVLQELSEDDLVRILVEPSGALLGQYRLLLGMESAHLTISTSGLRRIARRCIRLEIGARGLRSVMEHLLVDAMYEMPTANGSTAGVMLDERVVHTLRGPFMLHARHAAHT</sequence>
<protein>
    <submittedName>
        <fullName evidence="6">ATP-dependent Clp protease ATP-binding subunit ClpX</fullName>
    </submittedName>
</protein>
<dbReference type="Gene3D" id="3.40.50.300">
    <property type="entry name" value="P-loop containing nucleotide triphosphate hydrolases"/>
    <property type="match status" value="1"/>
</dbReference>
<dbReference type="GO" id="GO:0051301">
    <property type="term" value="P:cell division"/>
    <property type="evidence" value="ECO:0007669"/>
    <property type="project" value="TreeGrafter"/>
</dbReference>
<evidence type="ECO:0000259" key="4">
    <source>
        <dbReference type="SMART" id="SM00382"/>
    </source>
</evidence>
<dbReference type="AlphaFoldDB" id="A0A143WNP8"/>
<evidence type="ECO:0000259" key="5">
    <source>
        <dbReference type="SMART" id="SM01086"/>
    </source>
</evidence>
<name>A0A143WNP8_TREPR</name>
<dbReference type="InterPro" id="IPR050052">
    <property type="entry name" value="ATP-dep_Clp_protease_ClpX"/>
</dbReference>
<proteinExistence type="predicted"/>
<dbReference type="SMART" id="SM00382">
    <property type="entry name" value="AAA"/>
    <property type="match status" value="1"/>
</dbReference>
<dbReference type="SMART" id="SM01086">
    <property type="entry name" value="ClpB_D2-small"/>
    <property type="match status" value="1"/>
</dbReference>
<keyword evidence="2 6" id="KW-0067">ATP-binding</keyword>
<dbReference type="PANTHER" id="PTHR48102:SF7">
    <property type="entry name" value="ATP-DEPENDENT CLP PROTEASE ATP-BINDING SUBUNIT CLPX-LIKE, MITOCHONDRIAL"/>
    <property type="match status" value="1"/>
</dbReference>
<feature type="domain" description="Clp ATPase C-terminal" evidence="5">
    <location>
        <begin position="301"/>
        <end position="388"/>
    </location>
</feature>
<dbReference type="Pfam" id="PF07724">
    <property type="entry name" value="AAA_2"/>
    <property type="match status" value="1"/>
</dbReference>
<dbReference type="GO" id="GO:0051603">
    <property type="term" value="P:proteolysis involved in protein catabolic process"/>
    <property type="evidence" value="ECO:0007669"/>
    <property type="project" value="TreeGrafter"/>
</dbReference>
<dbReference type="InterPro" id="IPR003959">
    <property type="entry name" value="ATPase_AAA_core"/>
</dbReference>
<evidence type="ECO:0000256" key="3">
    <source>
        <dbReference type="ARBA" id="ARBA00023186"/>
    </source>
</evidence>
<dbReference type="CDD" id="cd19497">
    <property type="entry name" value="RecA-like_ClpX"/>
    <property type="match status" value="1"/>
</dbReference>
<reference evidence="7" key="1">
    <citation type="submission" date="2016-01" db="EMBL/GenBank/DDBJ databases">
        <authorList>
            <person name="Husnik F."/>
        </authorList>
    </citation>
    <scope>NUCLEOTIDE SEQUENCE [LARGE SCALE GENOMIC DNA]</scope>
</reference>
<dbReference type="Gene3D" id="1.10.8.60">
    <property type="match status" value="1"/>
</dbReference>
<keyword evidence="1" id="KW-0547">Nucleotide-binding</keyword>
<dbReference type="InterPro" id="IPR019489">
    <property type="entry name" value="Clp_ATPase_C"/>
</dbReference>
<dbReference type="EMBL" id="LN999011">
    <property type="protein sequence ID" value="CUX76652.1"/>
    <property type="molecule type" value="Genomic_DNA"/>
</dbReference>
<keyword evidence="3" id="KW-0143">Chaperone</keyword>